<proteinExistence type="predicted"/>
<evidence type="ECO:0000313" key="1">
    <source>
        <dbReference type="EMBL" id="KKK95946.1"/>
    </source>
</evidence>
<dbReference type="EMBL" id="LAZR01046692">
    <property type="protein sequence ID" value="KKK95946.1"/>
    <property type="molecule type" value="Genomic_DNA"/>
</dbReference>
<accession>A0A0F9CGY3</accession>
<gene>
    <name evidence="1" type="ORF">LCGC14_2667730</name>
</gene>
<organism evidence="1">
    <name type="scientific">marine sediment metagenome</name>
    <dbReference type="NCBI Taxonomy" id="412755"/>
    <lineage>
        <taxon>unclassified sequences</taxon>
        <taxon>metagenomes</taxon>
        <taxon>ecological metagenomes</taxon>
    </lineage>
</organism>
<reference evidence="1" key="1">
    <citation type="journal article" date="2015" name="Nature">
        <title>Complex archaea that bridge the gap between prokaryotes and eukaryotes.</title>
        <authorList>
            <person name="Spang A."/>
            <person name="Saw J.H."/>
            <person name="Jorgensen S.L."/>
            <person name="Zaremba-Niedzwiedzka K."/>
            <person name="Martijn J."/>
            <person name="Lind A.E."/>
            <person name="van Eijk R."/>
            <person name="Schleper C."/>
            <person name="Guy L."/>
            <person name="Ettema T.J."/>
        </authorList>
    </citation>
    <scope>NUCLEOTIDE SEQUENCE</scope>
</reference>
<name>A0A0F9CGY3_9ZZZZ</name>
<sequence length="105" mass="12029">MKHKRKDRPVKKNIAIPQSIVSRVDEQLRDPFTNRPRFGTWAALVTGLLVKWLNGEVKVTVPLKKVVPFCPKCLLDTELHHTCKDTECPMRKINEQPDGDREAGN</sequence>
<comment type="caution">
    <text evidence="1">The sequence shown here is derived from an EMBL/GenBank/DDBJ whole genome shotgun (WGS) entry which is preliminary data.</text>
</comment>
<protein>
    <submittedName>
        <fullName evidence="1">Uncharacterized protein</fullName>
    </submittedName>
</protein>
<dbReference type="AlphaFoldDB" id="A0A0F9CGY3"/>